<protein>
    <submittedName>
        <fullName evidence="1">Uncharacterized protein</fullName>
    </submittedName>
</protein>
<proteinExistence type="predicted"/>
<accession>A0A5B7IIF3</accession>
<reference evidence="1 2" key="1">
    <citation type="submission" date="2019-05" db="EMBL/GenBank/DDBJ databases">
        <title>Another draft genome of Portunus trituberculatus and its Hox gene families provides insights of decapod evolution.</title>
        <authorList>
            <person name="Jeong J.-H."/>
            <person name="Song I."/>
            <person name="Kim S."/>
            <person name="Choi T."/>
            <person name="Kim D."/>
            <person name="Ryu S."/>
            <person name="Kim W."/>
        </authorList>
    </citation>
    <scope>NUCLEOTIDE SEQUENCE [LARGE SCALE GENOMIC DNA]</scope>
    <source>
        <tissue evidence="1">Muscle</tissue>
    </source>
</reference>
<dbReference type="AlphaFoldDB" id="A0A5B7IIF3"/>
<organism evidence="1 2">
    <name type="scientific">Portunus trituberculatus</name>
    <name type="common">Swimming crab</name>
    <name type="synonym">Neptunus trituberculatus</name>
    <dbReference type="NCBI Taxonomy" id="210409"/>
    <lineage>
        <taxon>Eukaryota</taxon>
        <taxon>Metazoa</taxon>
        <taxon>Ecdysozoa</taxon>
        <taxon>Arthropoda</taxon>
        <taxon>Crustacea</taxon>
        <taxon>Multicrustacea</taxon>
        <taxon>Malacostraca</taxon>
        <taxon>Eumalacostraca</taxon>
        <taxon>Eucarida</taxon>
        <taxon>Decapoda</taxon>
        <taxon>Pleocyemata</taxon>
        <taxon>Brachyura</taxon>
        <taxon>Eubrachyura</taxon>
        <taxon>Portunoidea</taxon>
        <taxon>Portunidae</taxon>
        <taxon>Portuninae</taxon>
        <taxon>Portunus</taxon>
    </lineage>
</organism>
<name>A0A5B7IIF3_PORTR</name>
<gene>
    <name evidence="1" type="ORF">E2C01_080026</name>
</gene>
<keyword evidence="2" id="KW-1185">Reference proteome</keyword>
<sequence>MGLIAFAVLVSVQKWESTRGKSRKSNMQIRHRRQDVAKGGLFAFSSHLTETRRDPPRRGNAD</sequence>
<dbReference type="EMBL" id="VSRR010067855">
    <property type="protein sequence ID" value="MPC85261.1"/>
    <property type="molecule type" value="Genomic_DNA"/>
</dbReference>
<dbReference type="Proteomes" id="UP000324222">
    <property type="component" value="Unassembled WGS sequence"/>
</dbReference>
<evidence type="ECO:0000313" key="2">
    <source>
        <dbReference type="Proteomes" id="UP000324222"/>
    </source>
</evidence>
<evidence type="ECO:0000313" key="1">
    <source>
        <dbReference type="EMBL" id="MPC85261.1"/>
    </source>
</evidence>
<comment type="caution">
    <text evidence="1">The sequence shown here is derived from an EMBL/GenBank/DDBJ whole genome shotgun (WGS) entry which is preliminary data.</text>
</comment>